<dbReference type="GO" id="GO:0140358">
    <property type="term" value="F:P-type transmembrane transporter activity"/>
    <property type="evidence" value="ECO:0007669"/>
    <property type="project" value="InterPro"/>
</dbReference>
<evidence type="ECO:0000256" key="1">
    <source>
        <dbReference type="ARBA" id="ARBA00004141"/>
    </source>
</evidence>
<dbReference type="GO" id="GO:0046872">
    <property type="term" value="F:metal ion binding"/>
    <property type="evidence" value="ECO:0007669"/>
    <property type="project" value="UniProtKB-KW"/>
</dbReference>
<keyword evidence="8" id="KW-0812">Transmembrane</keyword>
<name>A0A4S3JEK6_9EURO</name>
<protein>
    <submittedName>
        <fullName evidence="9">Uncharacterized protein</fullName>
    </submittedName>
</protein>
<proteinExistence type="predicted"/>
<evidence type="ECO:0000256" key="5">
    <source>
        <dbReference type="ARBA" id="ARBA00022840"/>
    </source>
</evidence>
<sequence length="233" mass="26434">MIQFSTVSFLYASGSNLGDFQFLLIDLALILPIAIFMGWTGPYPVLSRKRPTADLVSRKVLTPLLGQILICVLTQLLVYKTVQLQPWFKPPKIDLENSNIENSENTALFLISIFQYTLASVVLSVGPPFRMAMRSNKPFISVIILDLIVSCYMLFKPSHWVQQIMQLTFLSRGFAFWLFTLAIYLLGPSDKHTYSCGLDIKNNAASTRYYLKKCNSVAIEKTHVKERNEAPKL</sequence>
<evidence type="ECO:0000256" key="8">
    <source>
        <dbReference type="SAM" id="Phobius"/>
    </source>
</evidence>
<gene>
    <name evidence="9" type="ORF">EYZ11_008980</name>
</gene>
<evidence type="ECO:0000313" key="10">
    <source>
        <dbReference type="Proteomes" id="UP000308092"/>
    </source>
</evidence>
<keyword evidence="2" id="KW-0597">Phosphoprotein</keyword>
<keyword evidence="10" id="KW-1185">Reference proteome</keyword>
<dbReference type="GO" id="GO:0006874">
    <property type="term" value="P:intracellular calcium ion homeostasis"/>
    <property type="evidence" value="ECO:0007669"/>
    <property type="project" value="TreeGrafter"/>
</dbReference>
<dbReference type="VEuPathDB" id="FungiDB:EYZ11_008980"/>
<dbReference type="PANTHER" id="PTHR45630">
    <property type="entry name" value="CATION-TRANSPORTING ATPASE-RELATED"/>
    <property type="match status" value="1"/>
</dbReference>
<dbReference type="STRING" id="1220188.A0A4S3JEK6"/>
<keyword evidence="7" id="KW-1278">Translocase</keyword>
<dbReference type="InterPro" id="IPR006544">
    <property type="entry name" value="P-type_TPase_V"/>
</dbReference>
<dbReference type="InterPro" id="IPR023298">
    <property type="entry name" value="ATPase_P-typ_TM_dom_sf"/>
</dbReference>
<organism evidence="9 10">
    <name type="scientific">Aspergillus tanneri</name>
    <dbReference type="NCBI Taxonomy" id="1220188"/>
    <lineage>
        <taxon>Eukaryota</taxon>
        <taxon>Fungi</taxon>
        <taxon>Dikarya</taxon>
        <taxon>Ascomycota</taxon>
        <taxon>Pezizomycotina</taxon>
        <taxon>Eurotiomycetes</taxon>
        <taxon>Eurotiomycetidae</taxon>
        <taxon>Eurotiales</taxon>
        <taxon>Aspergillaceae</taxon>
        <taxon>Aspergillus</taxon>
        <taxon>Aspergillus subgen. Circumdati</taxon>
    </lineage>
</organism>
<keyword evidence="5" id="KW-0067">ATP-binding</keyword>
<feature type="transmembrane region" description="Helical" evidence="8">
    <location>
        <begin position="60"/>
        <end position="79"/>
    </location>
</feature>
<dbReference type="Proteomes" id="UP000308092">
    <property type="component" value="Unassembled WGS sequence"/>
</dbReference>
<evidence type="ECO:0000256" key="6">
    <source>
        <dbReference type="ARBA" id="ARBA00022842"/>
    </source>
</evidence>
<feature type="transmembrane region" description="Helical" evidence="8">
    <location>
        <begin position="167"/>
        <end position="186"/>
    </location>
</feature>
<dbReference type="GO" id="GO:0019829">
    <property type="term" value="F:ATPase-coupled monoatomic cation transmembrane transporter activity"/>
    <property type="evidence" value="ECO:0007669"/>
    <property type="project" value="TreeGrafter"/>
</dbReference>
<keyword evidence="8" id="KW-1133">Transmembrane helix</keyword>
<keyword evidence="4" id="KW-0547">Nucleotide-binding</keyword>
<dbReference type="GO" id="GO:0005524">
    <property type="term" value="F:ATP binding"/>
    <property type="evidence" value="ECO:0007669"/>
    <property type="project" value="UniProtKB-KW"/>
</dbReference>
<keyword evidence="3" id="KW-0479">Metal-binding</keyword>
<keyword evidence="8" id="KW-0472">Membrane</keyword>
<evidence type="ECO:0000313" key="9">
    <source>
        <dbReference type="EMBL" id="THC91561.1"/>
    </source>
</evidence>
<feature type="transmembrane region" description="Helical" evidence="8">
    <location>
        <begin position="138"/>
        <end position="155"/>
    </location>
</feature>
<reference evidence="9 10" key="1">
    <citation type="submission" date="2019-03" db="EMBL/GenBank/DDBJ databases">
        <title>The genome sequence of a newly discovered highly antifungal drug resistant Aspergillus species, Aspergillus tanneri NIH 1004.</title>
        <authorList>
            <person name="Mounaud S."/>
            <person name="Singh I."/>
            <person name="Joardar V."/>
            <person name="Pakala S."/>
            <person name="Pakala S."/>
            <person name="Venepally P."/>
            <person name="Hoover J."/>
            <person name="Nierman W."/>
            <person name="Chung J."/>
            <person name="Losada L."/>
        </authorList>
    </citation>
    <scope>NUCLEOTIDE SEQUENCE [LARGE SCALE GENOMIC DNA]</scope>
    <source>
        <strain evidence="9 10">NIH1004</strain>
    </source>
</reference>
<dbReference type="AlphaFoldDB" id="A0A4S3JEK6"/>
<comment type="caution">
    <text evidence="9">The sequence shown here is derived from an EMBL/GenBank/DDBJ whole genome shotgun (WGS) entry which is preliminary data.</text>
</comment>
<dbReference type="GO" id="GO:0016020">
    <property type="term" value="C:membrane"/>
    <property type="evidence" value="ECO:0007669"/>
    <property type="project" value="UniProtKB-SubCell"/>
</dbReference>
<keyword evidence="6" id="KW-0460">Magnesium</keyword>
<feature type="transmembrane region" description="Helical" evidence="8">
    <location>
        <begin position="107"/>
        <end position="126"/>
    </location>
</feature>
<evidence type="ECO:0000256" key="3">
    <source>
        <dbReference type="ARBA" id="ARBA00022723"/>
    </source>
</evidence>
<evidence type="ECO:0000256" key="4">
    <source>
        <dbReference type="ARBA" id="ARBA00022741"/>
    </source>
</evidence>
<evidence type="ECO:0000256" key="2">
    <source>
        <dbReference type="ARBA" id="ARBA00022553"/>
    </source>
</evidence>
<dbReference type="SUPFAM" id="SSF81665">
    <property type="entry name" value="Calcium ATPase, transmembrane domain M"/>
    <property type="match status" value="1"/>
</dbReference>
<feature type="transmembrane region" description="Helical" evidence="8">
    <location>
        <begin position="20"/>
        <end position="39"/>
    </location>
</feature>
<dbReference type="PANTHER" id="PTHR45630:SF8">
    <property type="entry name" value="CATION-TRANSPORTING ATPASE"/>
    <property type="match status" value="1"/>
</dbReference>
<comment type="subcellular location">
    <subcellularLocation>
        <location evidence="1">Membrane</location>
        <topology evidence="1">Multi-pass membrane protein</topology>
    </subcellularLocation>
</comment>
<accession>A0A4S3JEK6</accession>
<evidence type="ECO:0000256" key="7">
    <source>
        <dbReference type="ARBA" id="ARBA00022967"/>
    </source>
</evidence>
<dbReference type="EMBL" id="SOSA01000404">
    <property type="protein sequence ID" value="THC91561.1"/>
    <property type="molecule type" value="Genomic_DNA"/>
</dbReference>